<protein>
    <submittedName>
        <fullName evidence="2">Uncharacterized protein</fullName>
    </submittedName>
</protein>
<proteinExistence type="predicted"/>
<dbReference type="AlphaFoldDB" id="A0A2A4K142"/>
<dbReference type="EMBL" id="NWSH01000282">
    <property type="protein sequence ID" value="PCG77779.1"/>
    <property type="molecule type" value="Genomic_DNA"/>
</dbReference>
<feature type="signal peptide" evidence="1">
    <location>
        <begin position="1"/>
        <end position="16"/>
    </location>
</feature>
<reference evidence="2" key="1">
    <citation type="submission" date="2017-09" db="EMBL/GenBank/DDBJ databases">
        <title>Contemporary evolution of a Lepidopteran species, Heliothis virescens, in response to modern agricultural practices.</title>
        <authorList>
            <person name="Fritz M.L."/>
            <person name="Deyonke A.M."/>
            <person name="Papanicolaou A."/>
            <person name="Micinski S."/>
            <person name="Westbrook J."/>
            <person name="Gould F."/>
        </authorList>
    </citation>
    <scope>NUCLEOTIDE SEQUENCE [LARGE SCALE GENOMIC DNA]</scope>
    <source>
        <strain evidence="2">HvINT-</strain>
        <tissue evidence="2">Whole body</tissue>
    </source>
</reference>
<keyword evidence="1" id="KW-0732">Signal</keyword>
<feature type="chain" id="PRO_5012269143" evidence="1">
    <location>
        <begin position="17"/>
        <end position="149"/>
    </location>
</feature>
<name>A0A2A4K142_HELVI</name>
<evidence type="ECO:0000313" key="2">
    <source>
        <dbReference type="EMBL" id="PCG77779.1"/>
    </source>
</evidence>
<organism evidence="2">
    <name type="scientific">Heliothis virescens</name>
    <name type="common">Tobacco budworm moth</name>
    <dbReference type="NCBI Taxonomy" id="7102"/>
    <lineage>
        <taxon>Eukaryota</taxon>
        <taxon>Metazoa</taxon>
        <taxon>Ecdysozoa</taxon>
        <taxon>Arthropoda</taxon>
        <taxon>Hexapoda</taxon>
        <taxon>Insecta</taxon>
        <taxon>Pterygota</taxon>
        <taxon>Neoptera</taxon>
        <taxon>Endopterygota</taxon>
        <taxon>Lepidoptera</taxon>
        <taxon>Glossata</taxon>
        <taxon>Ditrysia</taxon>
        <taxon>Noctuoidea</taxon>
        <taxon>Noctuidae</taxon>
        <taxon>Heliothinae</taxon>
        <taxon>Heliothis</taxon>
    </lineage>
</organism>
<sequence>MKAFIVLCSVISIVYCKTLGPHSRVHKLSSNQLCVNMWDEGCINGQLPGAGNDDDYLNGGFNPGKRCVNMWDEGCVNGQLNGAGNDDNYLNGGFNPGKRCVNMWDEGCVNGQLNGAGNDDNYLNGGFNPGKRSLNSLLQKLRNYEHHQQ</sequence>
<evidence type="ECO:0000256" key="1">
    <source>
        <dbReference type="SAM" id="SignalP"/>
    </source>
</evidence>
<gene>
    <name evidence="2" type="ORF">B5V51_6326</name>
</gene>
<comment type="caution">
    <text evidence="2">The sequence shown here is derived from an EMBL/GenBank/DDBJ whole genome shotgun (WGS) entry which is preliminary data.</text>
</comment>
<accession>A0A2A4K142</accession>